<protein>
    <submittedName>
        <fullName evidence="2">Uncharacterized protein</fullName>
    </submittedName>
</protein>
<comment type="caution">
    <text evidence="2">The sequence shown here is derived from an EMBL/GenBank/DDBJ whole genome shotgun (WGS) entry which is preliminary data.</text>
</comment>
<evidence type="ECO:0000313" key="3">
    <source>
        <dbReference type="Proteomes" id="UP000614601"/>
    </source>
</evidence>
<dbReference type="Proteomes" id="UP000783686">
    <property type="component" value="Unassembled WGS sequence"/>
</dbReference>
<keyword evidence="1" id="KW-0472">Membrane</keyword>
<feature type="transmembrane region" description="Helical" evidence="1">
    <location>
        <begin position="68"/>
        <end position="94"/>
    </location>
</feature>
<evidence type="ECO:0000313" key="2">
    <source>
        <dbReference type="EMBL" id="CAD5216274.1"/>
    </source>
</evidence>
<accession>A0A811KN22</accession>
<sequence>MKNDRICWQTVNVHTAVFIMTFPLLLLTAVLIVIEVTGEDFSWIYIIAYAFDMLITLLLLIGNRLKRVVLYCPFLVLNVITIIIFMLFWLLLVVEYIMDMVVDKHKEEDRIRRTMMAIFIIFSLTVTISIRIYLEYIIIKDRSFLLGHRASSASRCEKTST</sequence>
<keyword evidence="3" id="KW-1185">Reference proteome</keyword>
<dbReference type="EMBL" id="CAJFCW020000003">
    <property type="protein sequence ID" value="CAG9105621.1"/>
    <property type="molecule type" value="Genomic_DNA"/>
</dbReference>
<proteinExistence type="predicted"/>
<evidence type="ECO:0000256" key="1">
    <source>
        <dbReference type="SAM" id="Phobius"/>
    </source>
</evidence>
<keyword evidence="1" id="KW-0812">Transmembrane</keyword>
<dbReference type="AlphaFoldDB" id="A0A811KN22"/>
<feature type="transmembrane region" description="Helical" evidence="1">
    <location>
        <begin position="42"/>
        <end position="61"/>
    </location>
</feature>
<feature type="transmembrane region" description="Helical" evidence="1">
    <location>
        <begin position="114"/>
        <end position="134"/>
    </location>
</feature>
<feature type="transmembrane region" description="Helical" evidence="1">
    <location>
        <begin position="12"/>
        <end position="36"/>
    </location>
</feature>
<gene>
    <name evidence="2" type="ORF">BOKJ2_LOCUS6511</name>
</gene>
<reference evidence="2" key="1">
    <citation type="submission" date="2020-09" db="EMBL/GenBank/DDBJ databases">
        <authorList>
            <person name="Kikuchi T."/>
        </authorList>
    </citation>
    <scope>NUCLEOTIDE SEQUENCE</scope>
    <source>
        <strain evidence="2">SH1</strain>
    </source>
</reference>
<keyword evidence="1" id="KW-1133">Transmembrane helix</keyword>
<dbReference type="Proteomes" id="UP000614601">
    <property type="component" value="Unassembled WGS sequence"/>
</dbReference>
<dbReference type="EMBL" id="CAJFDH010000003">
    <property type="protein sequence ID" value="CAD5216274.1"/>
    <property type="molecule type" value="Genomic_DNA"/>
</dbReference>
<name>A0A811KN22_9BILA</name>
<organism evidence="2 3">
    <name type="scientific">Bursaphelenchus okinawaensis</name>
    <dbReference type="NCBI Taxonomy" id="465554"/>
    <lineage>
        <taxon>Eukaryota</taxon>
        <taxon>Metazoa</taxon>
        <taxon>Ecdysozoa</taxon>
        <taxon>Nematoda</taxon>
        <taxon>Chromadorea</taxon>
        <taxon>Rhabditida</taxon>
        <taxon>Tylenchina</taxon>
        <taxon>Tylenchomorpha</taxon>
        <taxon>Aphelenchoidea</taxon>
        <taxon>Aphelenchoididae</taxon>
        <taxon>Bursaphelenchus</taxon>
    </lineage>
</organism>